<gene>
    <name evidence="2" type="ORF">DXZ20_21720</name>
</gene>
<accession>A0A6M0RQZ4</accession>
<name>A0A6M0RQZ4_9CYAN</name>
<dbReference type="PROSITE" id="PS60002">
    <property type="entry name" value="PHOSPHOKETOLASE_1"/>
    <property type="match status" value="1"/>
</dbReference>
<dbReference type="Pfam" id="PF09364">
    <property type="entry name" value="XFP_N"/>
    <property type="match status" value="1"/>
</dbReference>
<dbReference type="AlphaFoldDB" id="A0A6M0RQZ4"/>
<dbReference type="InterPro" id="IPR018970">
    <property type="entry name" value="Xul5P/Fru6P_PKetolase_N"/>
</dbReference>
<dbReference type="InterPro" id="IPR005593">
    <property type="entry name" value="Xul5P/Fru6P_PKetolase"/>
</dbReference>
<sequence>MVQTPIQPNFSPLSAPTEDELRLMDAYWRACNYLAVGMIYLRSNPLLKKPLQPEHVKHRLLGHWGASPALSFTYVHCNRLIKKYDLDMIFVAGPGHGAPGVLGPVYLEGTYSEIYPDKGEDVEGMGRFFKQFSFPGYIGSHVTPETPGSVHEGGELGYSVSHAYGAVLDNPDLIVTCVVGDGEAETGPLATAWHSNKFINPARDGAVLPILNLNGYKIANP</sequence>
<feature type="domain" description="Xylulose 5-phosphate/Fructose 6-phosphate phosphoketolase N-terminal" evidence="1">
    <location>
        <begin position="17"/>
        <end position="221"/>
    </location>
</feature>
<dbReference type="PANTHER" id="PTHR31273:SF0">
    <property type="entry name" value="PHOSPHOKETOLASE-RELATED"/>
    <property type="match status" value="1"/>
</dbReference>
<organism evidence="2 3">
    <name type="scientific">Adonisia turfae CCMR0081</name>
    <dbReference type="NCBI Taxonomy" id="2292702"/>
    <lineage>
        <taxon>Bacteria</taxon>
        <taxon>Bacillati</taxon>
        <taxon>Cyanobacteriota</taxon>
        <taxon>Adonisia</taxon>
        <taxon>Adonisia turfae</taxon>
    </lineage>
</organism>
<protein>
    <submittedName>
        <fullName evidence="2">Phosphoketolase</fullName>
    </submittedName>
</protein>
<dbReference type="InterPro" id="IPR029061">
    <property type="entry name" value="THDP-binding"/>
</dbReference>
<dbReference type="InterPro" id="IPR019790">
    <property type="entry name" value="Xul5P/Fru6P_PKetolase_CS"/>
</dbReference>
<dbReference type="SUPFAM" id="SSF52518">
    <property type="entry name" value="Thiamin diphosphate-binding fold (THDP-binding)"/>
    <property type="match status" value="1"/>
</dbReference>
<dbReference type="PANTHER" id="PTHR31273">
    <property type="entry name" value="PHOSPHOKETOLASE-RELATED"/>
    <property type="match status" value="1"/>
</dbReference>
<dbReference type="PROSITE" id="PS60003">
    <property type="entry name" value="PHOSPHOKETOLASE_2"/>
    <property type="match status" value="1"/>
</dbReference>
<evidence type="ECO:0000259" key="1">
    <source>
        <dbReference type="Pfam" id="PF09364"/>
    </source>
</evidence>
<dbReference type="GO" id="GO:0016832">
    <property type="term" value="F:aldehyde-lyase activity"/>
    <property type="evidence" value="ECO:0007669"/>
    <property type="project" value="InterPro"/>
</dbReference>
<proteinExistence type="predicted"/>
<dbReference type="InterPro" id="IPR019789">
    <property type="entry name" value="Xul5P/Fru6P_PKetolase_ThDP_BS"/>
</dbReference>
<evidence type="ECO:0000313" key="3">
    <source>
        <dbReference type="Proteomes" id="UP000481033"/>
    </source>
</evidence>
<reference evidence="2 3" key="1">
    <citation type="journal article" date="2020" name="Microb. Ecol.">
        <title>Ecogenomics of the Marine Benthic Filamentous Cyanobacterium Adonisia.</title>
        <authorList>
            <person name="Walter J.M."/>
            <person name="Coutinho F.H."/>
            <person name="Leomil L."/>
            <person name="Hargreaves P.I."/>
            <person name="Campeao M.E."/>
            <person name="Vieira V.V."/>
            <person name="Silva B.S."/>
            <person name="Fistarol G.O."/>
            <person name="Salomon P.S."/>
            <person name="Sawabe T."/>
            <person name="Mino S."/>
            <person name="Hosokawa M."/>
            <person name="Miyashita H."/>
            <person name="Maruyama F."/>
            <person name="van Verk M.C."/>
            <person name="Dutilh B.E."/>
            <person name="Thompson C.C."/>
            <person name="Thompson F.L."/>
        </authorList>
    </citation>
    <scope>NUCLEOTIDE SEQUENCE [LARGE SCALE GENOMIC DNA]</scope>
    <source>
        <strain evidence="2 3">CCMR0081</strain>
    </source>
</reference>
<dbReference type="Proteomes" id="UP000481033">
    <property type="component" value="Unassembled WGS sequence"/>
</dbReference>
<feature type="non-terminal residue" evidence="2">
    <location>
        <position position="221"/>
    </location>
</feature>
<comment type="caution">
    <text evidence="2">The sequence shown here is derived from an EMBL/GenBank/DDBJ whole genome shotgun (WGS) entry which is preliminary data.</text>
</comment>
<evidence type="ECO:0000313" key="2">
    <source>
        <dbReference type="EMBL" id="NEZ58213.1"/>
    </source>
</evidence>
<dbReference type="EMBL" id="QXHD01000004">
    <property type="protein sequence ID" value="NEZ58213.1"/>
    <property type="molecule type" value="Genomic_DNA"/>
</dbReference>
<dbReference type="GO" id="GO:0005975">
    <property type="term" value="P:carbohydrate metabolic process"/>
    <property type="evidence" value="ECO:0007669"/>
    <property type="project" value="InterPro"/>
</dbReference>
<keyword evidence="3" id="KW-1185">Reference proteome</keyword>
<dbReference type="Gene3D" id="3.40.50.970">
    <property type="match status" value="1"/>
</dbReference>